<evidence type="ECO:0000313" key="1">
    <source>
        <dbReference type="EMBL" id="RYR33563.1"/>
    </source>
</evidence>
<name>A0A445B4G1_ARAHY</name>
<organism evidence="1 2">
    <name type="scientific">Arachis hypogaea</name>
    <name type="common">Peanut</name>
    <dbReference type="NCBI Taxonomy" id="3818"/>
    <lineage>
        <taxon>Eukaryota</taxon>
        <taxon>Viridiplantae</taxon>
        <taxon>Streptophyta</taxon>
        <taxon>Embryophyta</taxon>
        <taxon>Tracheophyta</taxon>
        <taxon>Spermatophyta</taxon>
        <taxon>Magnoliopsida</taxon>
        <taxon>eudicotyledons</taxon>
        <taxon>Gunneridae</taxon>
        <taxon>Pentapetalae</taxon>
        <taxon>rosids</taxon>
        <taxon>fabids</taxon>
        <taxon>Fabales</taxon>
        <taxon>Fabaceae</taxon>
        <taxon>Papilionoideae</taxon>
        <taxon>50 kb inversion clade</taxon>
        <taxon>dalbergioids sensu lato</taxon>
        <taxon>Dalbergieae</taxon>
        <taxon>Pterocarpus clade</taxon>
        <taxon>Arachis</taxon>
    </lineage>
</organism>
<evidence type="ECO:0000313" key="2">
    <source>
        <dbReference type="Proteomes" id="UP000289738"/>
    </source>
</evidence>
<dbReference type="EMBL" id="SDMP01000010">
    <property type="protein sequence ID" value="RYR33563.1"/>
    <property type="molecule type" value="Genomic_DNA"/>
</dbReference>
<reference evidence="1 2" key="1">
    <citation type="submission" date="2019-01" db="EMBL/GenBank/DDBJ databases">
        <title>Sequencing of cultivated peanut Arachis hypogaea provides insights into genome evolution and oil improvement.</title>
        <authorList>
            <person name="Chen X."/>
        </authorList>
    </citation>
    <scope>NUCLEOTIDE SEQUENCE [LARGE SCALE GENOMIC DNA]</scope>
    <source>
        <strain evidence="2">cv. Fuhuasheng</strain>
        <tissue evidence="1">Leaves</tissue>
    </source>
</reference>
<sequence>MDRESFRVNIVDTENERSDCSDEDDLEDRFIDDNPIPEVLVYVSDDIKPEGKKNKHGWLKKKYHLVESDDDGDEVYMVVTGEPPKRARGCNTRTDFGRKGYLVGTPDELKSAISESFSV</sequence>
<comment type="caution">
    <text evidence="1">The sequence shown here is derived from an EMBL/GenBank/DDBJ whole genome shotgun (WGS) entry which is preliminary data.</text>
</comment>
<protein>
    <submittedName>
        <fullName evidence="1">Uncharacterized protein</fullName>
    </submittedName>
</protein>
<dbReference type="Proteomes" id="UP000289738">
    <property type="component" value="Chromosome A10"/>
</dbReference>
<proteinExistence type="predicted"/>
<keyword evidence="2" id="KW-1185">Reference proteome</keyword>
<dbReference type="AlphaFoldDB" id="A0A445B4G1"/>
<gene>
    <name evidence="1" type="ORF">Ahy_A10g048169</name>
</gene>
<accession>A0A445B4G1</accession>